<dbReference type="PROSITE" id="PS51831">
    <property type="entry name" value="HD"/>
    <property type="match status" value="1"/>
</dbReference>
<dbReference type="InterPro" id="IPR003607">
    <property type="entry name" value="HD/PDEase_dom"/>
</dbReference>
<gene>
    <name evidence="2" type="ORF">KMAL_04000</name>
</gene>
<dbReference type="Gene3D" id="1.10.3210.10">
    <property type="entry name" value="Hypothetical protein af1432"/>
    <property type="match status" value="1"/>
</dbReference>
<evidence type="ECO:0000259" key="1">
    <source>
        <dbReference type="PROSITE" id="PS51831"/>
    </source>
</evidence>
<proteinExistence type="predicted"/>
<protein>
    <recommendedName>
        <fullName evidence="1">HD domain-containing protein</fullName>
    </recommendedName>
</protein>
<keyword evidence="3" id="KW-1185">Reference proteome</keyword>
<dbReference type="Pfam" id="PF13328">
    <property type="entry name" value="HD_4"/>
    <property type="match status" value="1"/>
</dbReference>
<name>A0A2S3W4T2_9PROT</name>
<dbReference type="AlphaFoldDB" id="A0A2S3W4T2"/>
<dbReference type="PANTHER" id="PTHR46246">
    <property type="entry name" value="GUANOSINE-3',5'-BIS(DIPHOSPHATE) 3'-PYROPHOSPHOHYDROLASE MESH1"/>
    <property type="match status" value="1"/>
</dbReference>
<reference evidence="2 3" key="1">
    <citation type="submission" date="2018-01" db="EMBL/GenBank/DDBJ databases">
        <title>Draft Genome Sequence of Komagataeibacter maltaceti LMG 1529, a Vinegar Producing Acetic Acid Bacterium Isolated from Malt Vinegar Brewery Acetifiers.</title>
        <authorList>
            <person name="Zhang Q."/>
            <person name="Hollensteiner J."/>
            <person name="Poehlein A."/>
            <person name="Daniel R."/>
        </authorList>
    </citation>
    <scope>NUCLEOTIDE SEQUENCE [LARGE SCALE GENOMIC DNA]</scope>
    <source>
        <strain evidence="2 3">LMG 1529</strain>
    </source>
</reference>
<dbReference type="Proteomes" id="UP000237344">
    <property type="component" value="Unassembled WGS sequence"/>
</dbReference>
<sequence length="172" mass="19164">MDLTSRAAAFAAVAHGKINQRRKYTDEPYIVHPHRVAQTVKETGARDEVIAAALLHDVVEDTPVTLEEIRAEFGEDVAALVEMVTDVSRPEDGNRRVRKAMDRDHLAQASAEGQTIKLADLIDNTASITRYDLGFARIYMQEKAELLGVLKKGDETLHQHASTLVKLHGRQR</sequence>
<dbReference type="OrthoDB" id="9802385at2"/>
<organism evidence="2 3">
    <name type="scientific">Novacetimonas maltaceti</name>
    <dbReference type="NCBI Taxonomy" id="1203393"/>
    <lineage>
        <taxon>Bacteria</taxon>
        <taxon>Pseudomonadati</taxon>
        <taxon>Pseudomonadota</taxon>
        <taxon>Alphaproteobacteria</taxon>
        <taxon>Acetobacterales</taxon>
        <taxon>Acetobacteraceae</taxon>
        <taxon>Novacetimonas</taxon>
    </lineage>
</organism>
<dbReference type="RefSeq" id="WP_110094102.1">
    <property type="nucleotide sequence ID" value="NZ_NKUE01000009.1"/>
</dbReference>
<dbReference type="InterPro" id="IPR052194">
    <property type="entry name" value="MESH1"/>
</dbReference>
<comment type="caution">
    <text evidence="2">The sequence shown here is derived from an EMBL/GenBank/DDBJ whole genome shotgun (WGS) entry which is preliminary data.</text>
</comment>
<dbReference type="InterPro" id="IPR006674">
    <property type="entry name" value="HD_domain"/>
</dbReference>
<dbReference type="CDD" id="cd00077">
    <property type="entry name" value="HDc"/>
    <property type="match status" value="1"/>
</dbReference>
<dbReference type="PANTHER" id="PTHR46246:SF1">
    <property type="entry name" value="GUANOSINE-3',5'-BIS(DIPHOSPHATE) 3'-PYROPHOSPHOHYDROLASE MESH1"/>
    <property type="match status" value="1"/>
</dbReference>
<dbReference type="GO" id="GO:0008893">
    <property type="term" value="F:guanosine-3',5'-bis(diphosphate) 3'-diphosphatase activity"/>
    <property type="evidence" value="ECO:0007669"/>
    <property type="project" value="TreeGrafter"/>
</dbReference>
<accession>A0A2S3W4T2</accession>
<evidence type="ECO:0000313" key="3">
    <source>
        <dbReference type="Proteomes" id="UP000237344"/>
    </source>
</evidence>
<dbReference type="EMBL" id="POTC01000003">
    <property type="protein sequence ID" value="POF63869.1"/>
    <property type="molecule type" value="Genomic_DNA"/>
</dbReference>
<evidence type="ECO:0000313" key="2">
    <source>
        <dbReference type="EMBL" id="POF63869.1"/>
    </source>
</evidence>
<dbReference type="SUPFAM" id="SSF109604">
    <property type="entry name" value="HD-domain/PDEase-like"/>
    <property type="match status" value="1"/>
</dbReference>
<dbReference type="SMART" id="SM00471">
    <property type="entry name" value="HDc"/>
    <property type="match status" value="1"/>
</dbReference>
<feature type="domain" description="HD" evidence="1">
    <location>
        <begin position="29"/>
        <end position="125"/>
    </location>
</feature>